<name>G4QCM9_TAYAM</name>
<evidence type="ECO:0000256" key="11">
    <source>
        <dbReference type="SAM" id="MobiDB-lite"/>
    </source>
</evidence>
<feature type="domain" description="Trimeric autotransporter adhesin YadA-like head" evidence="14">
    <location>
        <begin position="64"/>
        <end position="87"/>
    </location>
</feature>
<evidence type="ECO:0000259" key="13">
    <source>
        <dbReference type="Pfam" id="PF03895"/>
    </source>
</evidence>
<dbReference type="Pfam" id="PF05662">
    <property type="entry name" value="YadA_stalk"/>
    <property type="match status" value="1"/>
</dbReference>
<feature type="domain" description="Trimeric autotransporter adhesin YadA-like head" evidence="14">
    <location>
        <begin position="106"/>
        <end position="129"/>
    </location>
</feature>
<evidence type="ECO:0000259" key="15">
    <source>
        <dbReference type="Pfam" id="PF05662"/>
    </source>
</evidence>
<dbReference type="OrthoDB" id="1632057at2"/>
<evidence type="ECO:0000256" key="8">
    <source>
        <dbReference type="ARBA" id="ARBA00022927"/>
    </source>
</evidence>
<comment type="subcellular location">
    <subcellularLocation>
        <location evidence="2">Cell outer membrane</location>
    </subcellularLocation>
    <subcellularLocation>
        <location evidence="1">Cell surface</location>
    </subcellularLocation>
</comment>
<proteinExistence type="inferred from homology"/>
<dbReference type="InterPro" id="IPR011049">
    <property type="entry name" value="Serralysin-like_metalloprot_C"/>
</dbReference>
<keyword evidence="17" id="KW-1185">Reference proteome</keyword>
<dbReference type="HOGENOM" id="CLU_735543_0_0_4"/>
<reference key="1">
    <citation type="submission" date="2011-09" db="EMBL/GenBank/DDBJ databases">
        <title>Genomic characterization of the Taylorella genus.</title>
        <authorList>
            <person name="Hebert L."/>
            <person name="Moumen B."/>
            <person name="Pons N."/>
            <person name="Duquesne F."/>
            <person name="Breuil M.-F."/>
            <person name="Goux D."/>
            <person name="Batto J.-M."/>
            <person name="Renault P."/>
            <person name="Laugier C."/>
            <person name="Petry S."/>
        </authorList>
    </citation>
    <scope>NUCLEOTIDE SEQUENCE</scope>
    <source>
        <strain>MCE3</strain>
    </source>
</reference>
<keyword evidence="7 12" id="KW-0732">Signal</keyword>
<evidence type="ECO:0000256" key="3">
    <source>
        <dbReference type="ARBA" id="ARBA00005848"/>
    </source>
</evidence>
<dbReference type="SUPFAM" id="SSF101967">
    <property type="entry name" value="Adhesin YadA, collagen-binding domain"/>
    <property type="match status" value="2"/>
</dbReference>
<evidence type="ECO:0000256" key="1">
    <source>
        <dbReference type="ARBA" id="ARBA00004241"/>
    </source>
</evidence>
<evidence type="ECO:0000256" key="9">
    <source>
        <dbReference type="ARBA" id="ARBA00023136"/>
    </source>
</evidence>
<dbReference type="GO" id="GO:0009279">
    <property type="term" value="C:cell outer membrane"/>
    <property type="evidence" value="ECO:0007669"/>
    <property type="project" value="UniProtKB-SubCell"/>
</dbReference>
<dbReference type="EMBL" id="CP003059">
    <property type="protein sequence ID" value="AEP36159.1"/>
    <property type="molecule type" value="Genomic_DNA"/>
</dbReference>
<evidence type="ECO:0000256" key="12">
    <source>
        <dbReference type="SAM" id="SignalP"/>
    </source>
</evidence>
<dbReference type="RefSeq" id="WP_014111057.1">
    <property type="nucleotide sequence ID" value="NC_016043.1"/>
</dbReference>
<evidence type="ECO:0000256" key="2">
    <source>
        <dbReference type="ARBA" id="ARBA00004442"/>
    </source>
</evidence>
<evidence type="ECO:0000256" key="7">
    <source>
        <dbReference type="ARBA" id="ARBA00022729"/>
    </source>
</evidence>
<organism evidence="16 17">
    <name type="scientific">Taylorella asinigenitalis (strain MCE3)</name>
    <dbReference type="NCBI Taxonomy" id="1008459"/>
    <lineage>
        <taxon>Bacteria</taxon>
        <taxon>Pseudomonadati</taxon>
        <taxon>Pseudomonadota</taxon>
        <taxon>Betaproteobacteria</taxon>
        <taxon>Burkholderiales</taxon>
        <taxon>Alcaligenaceae</taxon>
        <taxon>Taylorella</taxon>
    </lineage>
</organism>
<protein>
    <submittedName>
        <fullName evidence="16">Outer membrane protein</fullName>
    </submittedName>
</protein>
<evidence type="ECO:0000256" key="5">
    <source>
        <dbReference type="ARBA" id="ARBA00022452"/>
    </source>
</evidence>
<feature type="signal peptide" evidence="12">
    <location>
        <begin position="1"/>
        <end position="27"/>
    </location>
</feature>
<feature type="compositionally biased region" description="Polar residues" evidence="11">
    <location>
        <begin position="53"/>
        <end position="69"/>
    </location>
</feature>
<dbReference type="InterPro" id="IPR005594">
    <property type="entry name" value="YadA_C"/>
</dbReference>
<evidence type="ECO:0000256" key="10">
    <source>
        <dbReference type="ARBA" id="ARBA00023237"/>
    </source>
</evidence>
<feature type="domain" description="Trimeric autotransporter adhesin YadA-like head" evidence="14">
    <location>
        <begin position="148"/>
        <end position="174"/>
    </location>
</feature>
<dbReference type="InterPro" id="IPR008640">
    <property type="entry name" value="Adhesin_Head_dom"/>
</dbReference>
<evidence type="ECO:0000313" key="17">
    <source>
        <dbReference type="Proteomes" id="UP000009284"/>
    </source>
</evidence>
<evidence type="ECO:0000256" key="6">
    <source>
        <dbReference type="ARBA" id="ARBA00022692"/>
    </source>
</evidence>
<dbReference type="Pfam" id="PF03895">
    <property type="entry name" value="YadA_anchor"/>
    <property type="match status" value="1"/>
</dbReference>
<dbReference type="InterPro" id="IPR045584">
    <property type="entry name" value="Pilin-like"/>
</dbReference>
<keyword evidence="8" id="KW-0653">Protein transport</keyword>
<dbReference type="GO" id="GO:0015031">
    <property type="term" value="P:protein transport"/>
    <property type="evidence" value="ECO:0007669"/>
    <property type="project" value="UniProtKB-KW"/>
</dbReference>
<dbReference type="SUPFAM" id="SSF54523">
    <property type="entry name" value="Pili subunits"/>
    <property type="match status" value="1"/>
</dbReference>
<dbReference type="Gene3D" id="2.150.10.10">
    <property type="entry name" value="Serralysin-like metalloprotease, C-terminal"/>
    <property type="match status" value="2"/>
</dbReference>
<keyword evidence="10" id="KW-0998">Cell outer membrane</keyword>
<dbReference type="InterPro" id="IPR008635">
    <property type="entry name" value="Coiled_stalk_dom"/>
</dbReference>
<keyword evidence="5" id="KW-1134">Transmembrane beta strand</keyword>
<dbReference type="STRING" id="1008459.TASI_0383"/>
<gene>
    <name evidence="16" type="ordered locus">TASI_0383</name>
</gene>
<evidence type="ECO:0000256" key="4">
    <source>
        <dbReference type="ARBA" id="ARBA00022448"/>
    </source>
</evidence>
<comment type="similarity">
    <text evidence="3">Belongs to the autotransporter-2 (AT-2) (TC 1.B.40) family.</text>
</comment>
<keyword evidence="9" id="KW-0472">Membrane</keyword>
<evidence type="ECO:0000259" key="14">
    <source>
        <dbReference type="Pfam" id="PF05658"/>
    </source>
</evidence>
<feature type="domain" description="Trimeric autotransporter adhesin YadA-like head" evidence="14">
    <location>
        <begin position="178"/>
        <end position="202"/>
    </location>
</feature>
<dbReference type="CDD" id="cd12820">
    <property type="entry name" value="LbR_YadA-like"/>
    <property type="match status" value="1"/>
</dbReference>
<dbReference type="Gene3D" id="3.30.1300.30">
    <property type="entry name" value="GSPII I/J protein-like"/>
    <property type="match status" value="1"/>
</dbReference>
<dbReference type="Pfam" id="PF05658">
    <property type="entry name" value="YadA_head"/>
    <property type="match status" value="5"/>
</dbReference>
<feature type="chain" id="PRO_5003467144" evidence="12">
    <location>
        <begin position="28"/>
        <end position="376"/>
    </location>
</feature>
<feature type="domain" description="Trimeric autotransporter adhesin YadA-like C-terminal membrane anchor" evidence="13">
    <location>
        <begin position="320"/>
        <end position="376"/>
    </location>
</feature>
<dbReference type="AlphaFoldDB" id="G4QCM9"/>
<feature type="domain" description="Trimeric autotransporter adhesin YadA-like head" evidence="14">
    <location>
        <begin position="36"/>
        <end position="61"/>
    </location>
</feature>
<evidence type="ECO:0000313" key="16">
    <source>
        <dbReference type="EMBL" id="AEP36159.1"/>
    </source>
</evidence>
<feature type="region of interest" description="Disordered" evidence="11">
    <location>
        <begin position="49"/>
        <end position="69"/>
    </location>
</feature>
<keyword evidence="6" id="KW-0812">Transmembrane</keyword>
<dbReference type="Proteomes" id="UP000009284">
    <property type="component" value="Chromosome"/>
</dbReference>
<feature type="domain" description="Trimeric autotransporter adhesin YadA-like stalk" evidence="15">
    <location>
        <begin position="243"/>
        <end position="282"/>
    </location>
</feature>
<reference evidence="16 17" key="2">
    <citation type="journal article" date="2012" name="PLoS ONE">
        <title>Genomic characterization of the taylorella genus.</title>
        <authorList>
            <person name="Hebert L."/>
            <person name="Moumen B."/>
            <person name="Pons N."/>
            <person name="Duquesne F."/>
            <person name="Breuil M.F."/>
            <person name="Goux D."/>
            <person name="Batto J.M."/>
            <person name="Laugier C."/>
            <person name="Renault P."/>
            <person name="Petry S."/>
        </authorList>
    </citation>
    <scope>NUCLEOTIDE SEQUENCE [LARGE SCALE GENOMIC DNA]</scope>
    <source>
        <strain evidence="16 17">MCE3</strain>
    </source>
</reference>
<dbReference type="GO" id="GO:0009986">
    <property type="term" value="C:cell surface"/>
    <property type="evidence" value="ECO:0007669"/>
    <property type="project" value="UniProtKB-SubCell"/>
</dbReference>
<dbReference type="eggNOG" id="COG5295">
    <property type="taxonomic scope" value="Bacteria"/>
</dbReference>
<dbReference type="KEGG" id="tas:TASI_0383"/>
<sequence length="376" mass="38078">MSTINFNKFITCSCLCLSAISFQSAIAAPDADGNEAIGSNAIAKGKNNKADGVNSTAMGNNNNAKGPNTTAMGIGNKAEGPYSTAIGLSNKANKMSAAAVGYQNLADGHSSNAIGIQNEAKQIYSSAIGHTNKALEMMSSAIGYGNTASGKKSTAVGVNSTASGKNSMAVGSSAKSIADDSLALGSNTKSTSAGGIALGADSTADREAAQANAVYLSDNADVKNTVKGEFGALSVGNATATRQIINVAAGTENTDAVNVAQLKALQAQTDSKFNNQLNGLDNKFSQRIENLDNKVNKVDKRTNAVAAQALAAASLVPTQTPGKGQVSVGVGTHYGQTGYALGVSYRNTRGDWTLNVIGAGNSQGRFGAAASANFQW</sequence>
<keyword evidence="4" id="KW-0813">Transport</keyword>
<accession>G4QCM9</accession>